<dbReference type="EMBL" id="MU150328">
    <property type="protein sequence ID" value="KAF9458892.1"/>
    <property type="molecule type" value="Genomic_DNA"/>
</dbReference>
<organism evidence="1 2">
    <name type="scientific">Collybia nuda</name>
    <dbReference type="NCBI Taxonomy" id="64659"/>
    <lineage>
        <taxon>Eukaryota</taxon>
        <taxon>Fungi</taxon>
        <taxon>Dikarya</taxon>
        <taxon>Basidiomycota</taxon>
        <taxon>Agaricomycotina</taxon>
        <taxon>Agaricomycetes</taxon>
        <taxon>Agaricomycetidae</taxon>
        <taxon>Agaricales</taxon>
        <taxon>Tricholomatineae</taxon>
        <taxon>Clitocybaceae</taxon>
        <taxon>Collybia</taxon>
    </lineage>
</organism>
<reference evidence="1" key="1">
    <citation type="submission" date="2020-11" db="EMBL/GenBank/DDBJ databases">
        <authorList>
            <consortium name="DOE Joint Genome Institute"/>
            <person name="Ahrendt S."/>
            <person name="Riley R."/>
            <person name="Andreopoulos W."/>
            <person name="Labutti K."/>
            <person name="Pangilinan J."/>
            <person name="Ruiz-Duenas F.J."/>
            <person name="Barrasa J.M."/>
            <person name="Sanchez-Garcia M."/>
            <person name="Camarero S."/>
            <person name="Miyauchi S."/>
            <person name="Serrano A."/>
            <person name="Linde D."/>
            <person name="Babiker R."/>
            <person name="Drula E."/>
            <person name="Ayuso-Fernandez I."/>
            <person name="Pacheco R."/>
            <person name="Padilla G."/>
            <person name="Ferreira P."/>
            <person name="Barriuso J."/>
            <person name="Kellner H."/>
            <person name="Castanera R."/>
            <person name="Alfaro M."/>
            <person name="Ramirez L."/>
            <person name="Pisabarro A.G."/>
            <person name="Kuo A."/>
            <person name="Tritt A."/>
            <person name="Lipzen A."/>
            <person name="He G."/>
            <person name="Yan M."/>
            <person name="Ng V."/>
            <person name="Cullen D."/>
            <person name="Martin F."/>
            <person name="Rosso M.-N."/>
            <person name="Henrissat B."/>
            <person name="Hibbett D."/>
            <person name="Martinez A.T."/>
            <person name="Grigoriev I.V."/>
        </authorList>
    </citation>
    <scope>NUCLEOTIDE SEQUENCE</scope>
    <source>
        <strain evidence="1">CBS 247.69</strain>
    </source>
</reference>
<name>A0A9P5XYG4_9AGAR</name>
<dbReference type="AlphaFoldDB" id="A0A9P5XYG4"/>
<evidence type="ECO:0000313" key="2">
    <source>
        <dbReference type="Proteomes" id="UP000807353"/>
    </source>
</evidence>
<sequence>MTRSALSPYSPKVAKKAFRVKAEHEGVSFRAAMEAHKADLKTQKFPAPAGIVRRNPGRMDGVRWNGSNFLCGEEVDGFDVGPIDLSNDIEYDYMVNYDDGYVPTHSTRPLTVSILDIARPAKRKGIAKDFEIVDGVRRIIALDDDGPYEETEWLDNDEWEAIDVGGQPSADRKSYSSVLIGGA</sequence>
<accession>A0A9P5XYG4</accession>
<comment type="caution">
    <text evidence="1">The sequence shown here is derived from an EMBL/GenBank/DDBJ whole genome shotgun (WGS) entry which is preliminary data.</text>
</comment>
<evidence type="ECO:0000313" key="1">
    <source>
        <dbReference type="EMBL" id="KAF9458892.1"/>
    </source>
</evidence>
<gene>
    <name evidence="1" type="ORF">BDZ94DRAFT_64045</name>
</gene>
<protein>
    <submittedName>
        <fullName evidence="1">Uncharacterized protein</fullName>
    </submittedName>
</protein>
<keyword evidence="2" id="KW-1185">Reference proteome</keyword>
<dbReference type="Proteomes" id="UP000807353">
    <property type="component" value="Unassembled WGS sequence"/>
</dbReference>
<proteinExistence type="predicted"/>
<dbReference type="OrthoDB" id="2739946at2759"/>